<feature type="non-terminal residue" evidence="2">
    <location>
        <position position="87"/>
    </location>
</feature>
<organism evidence="2 3">
    <name type="scientific">Marmota monax</name>
    <name type="common">Woodchuck</name>
    <dbReference type="NCBI Taxonomy" id="9995"/>
    <lineage>
        <taxon>Eukaryota</taxon>
        <taxon>Metazoa</taxon>
        <taxon>Chordata</taxon>
        <taxon>Craniata</taxon>
        <taxon>Vertebrata</taxon>
        <taxon>Euteleostomi</taxon>
        <taxon>Mammalia</taxon>
        <taxon>Eutheria</taxon>
        <taxon>Euarchontoglires</taxon>
        <taxon>Glires</taxon>
        <taxon>Rodentia</taxon>
        <taxon>Sciuromorpha</taxon>
        <taxon>Sciuridae</taxon>
        <taxon>Xerinae</taxon>
        <taxon>Marmotini</taxon>
        <taxon>Marmota</taxon>
    </lineage>
</organism>
<keyword evidence="3" id="KW-1185">Reference proteome</keyword>
<dbReference type="Proteomes" id="UP000335636">
    <property type="component" value="Unassembled WGS sequence"/>
</dbReference>
<proteinExistence type="predicted"/>
<comment type="caution">
    <text evidence="2">The sequence shown here is derived from an EMBL/GenBank/DDBJ whole genome shotgun (WGS) entry which is preliminary data.</text>
</comment>
<feature type="region of interest" description="Disordered" evidence="1">
    <location>
        <begin position="68"/>
        <end position="87"/>
    </location>
</feature>
<evidence type="ECO:0000313" key="3">
    <source>
        <dbReference type="Proteomes" id="UP000335636"/>
    </source>
</evidence>
<evidence type="ECO:0000313" key="2">
    <source>
        <dbReference type="EMBL" id="VTJ61996.1"/>
    </source>
</evidence>
<reference evidence="2" key="1">
    <citation type="submission" date="2019-04" db="EMBL/GenBank/DDBJ databases">
        <authorList>
            <person name="Alioto T."/>
            <person name="Alioto T."/>
        </authorList>
    </citation>
    <scope>NUCLEOTIDE SEQUENCE [LARGE SCALE GENOMIC DNA]</scope>
</reference>
<dbReference type="AlphaFoldDB" id="A0A5E4AYQ9"/>
<dbReference type="EMBL" id="CABDUW010000186">
    <property type="protein sequence ID" value="VTJ61996.1"/>
    <property type="molecule type" value="Genomic_DNA"/>
</dbReference>
<accession>A0A5E4AYQ9</accession>
<sequence>EDVKDSSGQTTASPCRDVPDLERRCELWLSSGGHQVVTTAFLQVTFQILHVALGHDTGGQVVAMFSTSSGPAQDGNVRKLQAPEGMA</sequence>
<name>A0A5E4AYQ9_MARMO</name>
<evidence type="ECO:0000256" key="1">
    <source>
        <dbReference type="SAM" id="MobiDB-lite"/>
    </source>
</evidence>
<feature type="non-terminal residue" evidence="2">
    <location>
        <position position="1"/>
    </location>
</feature>
<protein>
    <submittedName>
        <fullName evidence="2">Uncharacterized protein</fullName>
    </submittedName>
</protein>
<gene>
    <name evidence="2" type="ORF">MONAX_5E002619</name>
</gene>